<protein>
    <recommendedName>
        <fullName evidence="4">HdeD family acid-resistance protein</fullName>
    </recommendedName>
</protein>
<dbReference type="PANTHER" id="PTHR34989">
    <property type="entry name" value="PROTEIN HDED"/>
    <property type="match status" value="1"/>
</dbReference>
<keyword evidence="1" id="KW-0472">Membrane</keyword>
<dbReference type="InterPro" id="IPR005325">
    <property type="entry name" value="DUF308_memb"/>
</dbReference>
<evidence type="ECO:0000313" key="3">
    <source>
        <dbReference type="Proteomes" id="UP000272503"/>
    </source>
</evidence>
<feature type="transmembrane region" description="Helical" evidence="1">
    <location>
        <begin position="158"/>
        <end position="182"/>
    </location>
</feature>
<feature type="transmembrane region" description="Helical" evidence="1">
    <location>
        <begin position="77"/>
        <end position="95"/>
    </location>
</feature>
<dbReference type="Pfam" id="PF03729">
    <property type="entry name" value="DUF308"/>
    <property type="match status" value="1"/>
</dbReference>
<keyword evidence="1" id="KW-0812">Transmembrane</keyword>
<accession>A0A3L7A9G7</accession>
<gene>
    <name evidence="2" type="ORF">D9V32_05035</name>
</gene>
<evidence type="ECO:0000313" key="2">
    <source>
        <dbReference type="EMBL" id="RLP76993.1"/>
    </source>
</evidence>
<name>A0A3L7A9G7_9MICO</name>
<dbReference type="RefSeq" id="WP_121647802.1">
    <property type="nucleotide sequence ID" value="NZ_RCUX01000003.1"/>
</dbReference>
<feature type="transmembrane region" description="Helical" evidence="1">
    <location>
        <begin position="45"/>
        <end position="65"/>
    </location>
</feature>
<evidence type="ECO:0000256" key="1">
    <source>
        <dbReference type="SAM" id="Phobius"/>
    </source>
</evidence>
<dbReference type="PANTHER" id="PTHR34989:SF1">
    <property type="entry name" value="PROTEIN HDED"/>
    <property type="match status" value="1"/>
</dbReference>
<feature type="transmembrane region" description="Helical" evidence="1">
    <location>
        <begin position="20"/>
        <end position="39"/>
    </location>
</feature>
<keyword evidence="1" id="KW-1133">Transmembrane helix</keyword>
<comment type="caution">
    <text evidence="2">The sequence shown here is derived from an EMBL/GenBank/DDBJ whole genome shotgun (WGS) entry which is preliminary data.</text>
</comment>
<dbReference type="Proteomes" id="UP000272503">
    <property type="component" value="Unassembled WGS sequence"/>
</dbReference>
<dbReference type="OrthoDB" id="3238356at2"/>
<dbReference type="EMBL" id="RCUX01000003">
    <property type="protein sequence ID" value="RLP76993.1"/>
    <property type="molecule type" value="Genomic_DNA"/>
</dbReference>
<dbReference type="AlphaFoldDB" id="A0A3L7A9G7"/>
<dbReference type="GO" id="GO:0005886">
    <property type="term" value="C:plasma membrane"/>
    <property type="evidence" value="ECO:0007669"/>
    <property type="project" value="TreeGrafter"/>
</dbReference>
<proteinExistence type="predicted"/>
<feature type="transmembrane region" description="Helical" evidence="1">
    <location>
        <begin position="133"/>
        <end position="152"/>
    </location>
</feature>
<reference evidence="2 3" key="1">
    <citation type="submission" date="2018-10" db="EMBL/GenBank/DDBJ databases">
        <authorList>
            <person name="Li J."/>
        </authorList>
    </citation>
    <scope>NUCLEOTIDE SEQUENCE [LARGE SCALE GENOMIC DNA]</scope>
    <source>
        <strain evidence="2 3">IF 016277</strain>
    </source>
</reference>
<keyword evidence="3" id="KW-1185">Reference proteome</keyword>
<organism evidence="2 3">
    <name type="scientific">Mycetocola tolaasinivorans</name>
    <dbReference type="NCBI Taxonomy" id="76635"/>
    <lineage>
        <taxon>Bacteria</taxon>
        <taxon>Bacillati</taxon>
        <taxon>Actinomycetota</taxon>
        <taxon>Actinomycetes</taxon>
        <taxon>Micrococcales</taxon>
        <taxon>Microbacteriaceae</taxon>
        <taxon>Mycetocola</taxon>
    </lineage>
</organism>
<dbReference type="InterPro" id="IPR052712">
    <property type="entry name" value="Acid_resist_chaperone_HdeD"/>
</dbReference>
<feature type="transmembrane region" description="Helical" evidence="1">
    <location>
        <begin position="101"/>
        <end position="121"/>
    </location>
</feature>
<evidence type="ECO:0008006" key="4">
    <source>
        <dbReference type="Google" id="ProtNLM"/>
    </source>
</evidence>
<sequence length="186" mass="19330">MTDRLVIDTRALPERAVNGIRVGLGVTGIIGVLVGILILAQPGAALIAVGWLFGLYFIVAGIVRLAASAMATNSDTAYRISGGILGLLLVASGIYTLGNPVFGASVLAAVIGIAWIIEGIAALTVRSNDRSKWFGILYGVLSIVAGIVVLFIPLTTAAFLLVFAAVFIIIGGIVQIVQAFLFGRHR</sequence>